<dbReference type="InterPro" id="IPR046826">
    <property type="entry name" value="PDH_N"/>
</dbReference>
<dbReference type="KEGG" id="cef:CE0195"/>
<sequence>MAVTAKLKPSSIELTVVAMCHTCQVTTKDISRPVCILGLGLIGGSLLRDLHAAGHTVFGYNRSRSGARSAVTEGFDVSAELIPTLGRAAEEDALIVLAVPMTAVEELLDEINTHAPNCGFTDVVSVKTAVYDAVKARDMQDRYVGSHPMAGTTESGWGASMTGLFERAVWVITFDHLMDTEKVSAHWTGIWKDVCQMAAAVGSEVVPARVGPHDAAAARVSHLPHLLAETAAIVGDNGGALSLSLAASSFRDVTRVAGTEPGLVRAMCEGNADALLTALDEALAILQETRDHLAATPPSVEQLADNGYRSRLRYEARTGHGRSQESVSPMLTSSRPVLRMHPGQPNWDKQLIHAETLGARIEVF</sequence>
<dbReference type="SUPFAM" id="SSF48179">
    <property type="entry name" value="6-phosphogluconate dehydrogenase C-terminal domain-like"/>
    <property type="match status" value="1"/>
</dbReference>
<dbReference type="AlphaFoldDB" id="Q8FU26"/>
<feature type="region of interest" description="Disordered" evidence="3">
    <location>
        <begin position="316"/>
        <end position="336"/>
    </location>
</feature>
<evidence type="ECO:0000313" key="5">
    <source>
        <dbReference type="EMBL" id="BAC17005.1"/>
    </source>
</evidence>
<dbReference type="EMBL" id="BA000035">
    <property type="protein sequence ID" value="BAC17005.1"/>
    <property type="molecule type" value="Genomic_DNA"/>
</dbReference>
<keyword evidence="6" id="KW-1185">Reference proteome</keyword>
<evidence type="ECO:0000313" key="6">
    <source>
        <dbReference type="Proteomes" id="UP000001409"/>
    </source>
</evidence>
<dbReference type="InterPro" id="IPR036291">
    <property type="entry name" value="NAD(P)-bd_dom_sf"/>
</dbReference>
<evidence type="ECO:0000256" key="3">
    <source>
        <dbReference type="SAM" id="MobiDB-lite"/>
    </source>
</evidence>
<dbReference type="InterPro" id="IPR008927">
    <property type="entry name" value="6-PGluconate_DH-like_C_sf"/>
</dbReference>
<keyword evidence="2" id="KW-0560">Oxidoreductase</keyword>
<dbReference type="GO" id="GO:0008977">
    <property type="term" value="F:prephenate dehydrogenase (NAD+) activity"/>
    <property type="evidence" value="ECO:0007669"/>
    <property type="project" value="InterPro"/>
</dbReference>
<dbReference type="Gene3D" id="1.10.3660.10">
    <property type="entry name" value="6-phosphogluconate dehydrogenase C-terminal like domain"/>
    <property type="match status" value="1"/>
</dbReference>
<dbReference type="InterPro" id="IPR046825">
    <property type="entry name" value="PDH_C"/>
</dbReference>
<dbReference type="Pfam" id="PF02153">
    <property type="entry name" value="PDH_N"/>
    <property type="match status" value="1"/>
</dbReference>
<organism evidence="5 6">
    <name type="scientific">Corynebacterium efficiens (strain DSM 44549 / YS-314 / AJ 12310 / JCM 11189 / NBRC 100395)</name>
    <dbReference type="NCBI Taxonomy" id="196164"/>
    <lineage>
        <taxon>Bacteria</taxon>
        <taxon>Bacillati</taxon>
        <taxon>Actinomycetota</taxon>
        <taxon>Actinomycetes</taxon>
        <taxon>Mycobacteriales</taxon>
        <taxon>Corynebacteriaceae</taxon>
        <taxon>Corynebacterium</taxon>
    </lineage>
</organism>
<evidence type="ECO:0000256" key="2">
    <source>
        <dbReference type="ARBA" id="ARBA00023002"/>
    </source>
</evidence>
<dbReference type="Pfam" id="PF20463">
    <property type="entry name" value="PDH_C"/>
    <property type="match status" value="1"/>
</dbReference>
<dbReference type="NCBIfam" id="NF005108">
    <property type="entry name" value="PRK06545.1-6"/>
    <property type="match status" value="1"/>
</dbReference>
<reference evidence="5 6" key="1">
    <citation type="journal article" date="2003" name="Genome Res.">
        <title>Comparative complete genome sequence analysis of the amino acid replacements responsible for the thermostability of Corynebacterium efficiens.</title>
        <authorList>
            <person name="Nishio Y."/>
            <person name="Nakamura Y."/>
            <person name="Kawarabayasi Y."/>
            <person name="Usuda Y."/>
            <person name="Kimura E."/>
            <person name="Sugimoto S."/>
            <person name="Matsui K."/>
            <person name="Yamagishi A."/>
            <person name="Kikuchi H."/>
            <person name="Ikeo K."/>
            <person name="Gojobori T."/>
        </authorList>
    </citation>
    <scope>NUCLEOTIDE SEQUENCE [LARGE SCALE GENOMIC DNA]</scope>
    <source>
        <strain evidence="6">DSM 44549 / YS-314 / AJ 12310 / JCM 11189 / NBRC 100395</strain>
    </source>
</reference>
<dbReference type="GO" id="GO:0004665">
    <property type="term" value="F:prephenate dehydrogenase (NADP+) activity"/>
    <property type="evidence" value="ECO:0007669"/>
    <property type="project" value="InterPro"/>
</dbReference>
<protein>
    <submittedName>
        <fullName evidence="5">Putative cyclohexadienyl dehydrogenase</fullName>
    </submittedName>
</protein>
<dbReference type="InterPro" id="IPR050812">
    <property type="entry name" value="Preph/Arog_dehydrog"/>
</dbReference>
<dbReference type="PROSITE" id="PS51176">
    <property type="entry name" value="PDH_ADH"/>
    <property type="match status" value="1"/>
</dbReference>
<dbReference type="eggNOG" id="COG0287">
    <property type="taxonomic scope" value="Bacteria"/>
</dbReference>
<proteinExistence type="inferred from homology"/>
<dbReference type="GO" id="GO:0006571">
    <property type="term" value="P:tyrosine biosynthetic process"/>
    <property type="evidence" value="ECO:0007669"/>
    <property type="project" value="InterPro"/>
</dbReference>
<dbReference type="SUPFAM" id="SSF51735">
    <property type="entry name" value="NAD(P)-binding Rossmann-fold domains"/>
    <property type="match status" value="1"/>
</dbReference>
<dbReference type="GO" id="GO:0070403">
    <property type="term" value="F:NAD+ binding"/>
    <property type="evidence" value="ECO:0007669"/>
    <property type="project" value="InterPro"/>
</dbReference>
<accession>Q8FU26</accession>
<dbReference type="Proteomes" id="UP000001409">
    <property type="component" value="Chromosome"/>
</dbReference>
<dbReference type="PANTHER" id="PTHR21363:SF0">
    <property type="entry name" value="PREPHENATE DEHYDROGENASE [NADP(+)]"/>
    <property type="match status" value="1"/>
</dbReference>
<dbReference type="STRING" id="196164.gene:10740589"/>
<evidence type="ECO:0000259" key="4">
    <source>
        <dbReference type="PROSITE" id="PS51176"/>
    </source>
</evidence>
<dbReference type="PANTHER" id="PTHR21363">
    <property type="entry name" value="PREPHENATE DEHYDROGENASE"/>
    <property type="match status" value="1"/>
</dbReference>
<dbReference type="InterPro" id="IPR003099">
    <property type="entry name" value="Prephen_DH"/>
</dbReference>
<comment type="similarity">
    <text evidence="1">Belongs to the prephenate/arogenate dehydrogenase family.</text>
</comment>
<feature type="domain" description="Prephenate/arogenate dehydrogenase" evidence="4">
    <location>
        <begin position="32"/>
        <end position="334"/>
    </location>
</feature>
<feature type="compositionally biased region" description="Polar residues" evidence="3">
    <location>
        <begin position="324"/>
        <end position="335"/>
    </location>
</feature>
<dbReference type="HOGENOM" id="CLU_055968_1_0_11"/>
<evidence type="ECO:0000256" key="1">
    <source>
        <dbReference type="ARBA" id="ARBA00007964"/>
    </source>
</evidence>
<name>Q8FU26_COREF</name>
<dbReference type="Gene3D" id="3.40.50.720">
    <property type="entry name" value="NAD(P)-binding Rossmann-like Domain"/>
    <property type="match status" value="1"/>
</dbReference>